<feature type="transmembrane region" description="Helical" evidence="1">
    <location>
        <begin position="7"/>
        <end position="26"/>
    </location>
</feature>
<dbReference type="RefSeq" id="WP_116702897.1">
    <property type="nucleotide sequence ID" value="NZ_QUWV01000063.1"/>
</dbReference>
<keyword evidence="1" id="KW-0472">Membrane</keyword>
<comment type="caution">
    <text evidence="3">The sequence shown here is derived from an EMBL/GenBank/DDBJ whole genome shotgun (WGS) entry which is preliminary data.</text>
</comment>
<evidence type="ECO:0000313" key="3">
    <source>
        <dbReference type="EMBL" id="RFD20041.1"/>
    </source>
</evidence>
<gene>
    <name evidence="3" type="ORF">DY926_08095</name>
</gene>
<dbReference type="AlphaFoldDB" id="A0A371Z0N4"/>
<evidence type="ECO:0000256" key="1">
    <source>
        <dbReference type="SAM" id="Phobius"/>
    </source>
</evidence>
<reference evidence="3 4" key="1">
    <citation type="submission" date="2018-08" db="EMBL/GenBank/DDBJ databases">
        <title>Komagataeibacter sp. AV 382.</title>
        <authorList>
            <person name="Skraban J."/>
            <person name="Trcek J."/>
        </authorList>
    </citation>
    <scope>NUCLEOTIDE SEQUENCE [LARGE SCALE GENOMIC DNA]</scope>
    <source>
        <strain evidence="3 4">AV 382</strain>
    </source>
</reference>
<dbReference type="OrthoDB" id="9808689at2"/>
<dbReference type="Proteomes" id="UP000262371">
    <property type="component" value="Unassembled WGS sequence"/>
</dbReference>
<dbReference type="Pfam" id="PF02470">
    <property type="entry name" value="MlaD"/>
    <property type="match status" value="1"/>
</dbReference>
<evidence type="ECO:0000259" key="2">
    <source>
        <dbReference type="Pfam" id="PF02470"/>
    </source>
</evidence>
<proteinExistence type="predicted"/>
<keyword evidence="1" id="KW-0812">Transmembrane</keyword>
<dbReference type="EMBL" id="QUWV01000063">
    <property type="protein sequence ID" value="RFD20041.1"/>
    <property type="molecule type" value="Genomic_DNA"/>
</dbReference>
<evidence type="ECO:0000313" key="4">
    <source>
        <dbReference type="Proteomes" id="UP000262371"/>
    </source>
</evidence>
<keyword evidence="4" id="KW-1185">Reference proteome</keyword>
<dbReference type="InterPro" id="IPR003399">
    <property type="entry name" value="Mce/MlaD"/>
</dbReference>
<keyword evidence="1" id="KW-1133">Transmembrane helix</keyword>
<sequence length="317" mass="33933">MAGRQTLIGSVVLGLAAIALGALVVWGDVPLPGAGSEAVVVFESPTNGLDIGSPVNFRGLPVGAVKRLSVQVDPASHRTYMPVYILFDPAHAPGRGDLPPLHELISHGLRAEMALHSLVTGQTEIDLDLSPSTPALLHPGLTNVPEIPMGQTALQQLETMLVATSIKQLHHDLQTALLSVRKLAADVNRDLPGVLSSVRTTSAHAETAARTLRATVEDLKDRSALTINALDRLIVTNNSQFVARRAELRTLITNTRQTMAQAHETMAGLRALMDPQSRDSLNLADTMRDVMEAGYGLRGFANEVTSNPQLLLMGRNQ</sequence>
<protein>
    <submittedName>
        <fullName evidence="3">MCE family protein</fullName>
    </submittedName>
</protein>
<name>A0A371Z0N4_9PROT</name>
<accession>A0A371Z0N4</accession>
<organism evidence="3 4">
    <name type="scientific">Komagataeibacter melaceti</name>
    <dbReference type="NCBI Taxonomy" id="2766577"/>
    <lineage>
        <taxon>Bacteria</taxon>
        <taxon>Pseudomonadati</taxon>
        <taxon>Pseudomonadota</taxon>
        <taxon>Alphaproteobacteria</taxon>
        <taxon>Acetobacterales</taxon>
        <taxon>Acetobacteraceae</taxon>
        <taxon>Komagataeibacter</taxon>
    </lineage>
</organism>
<feature type="domain" description="Mce/MlaD" evidence="2">
    <location>
        <begin position="44"/>
        <end position="128"/>
    </location>
</feature>